<dbReference type="RefSeq" id="WP_179848173.1">
    <property type="nucleotide sequence ID" value="NZ_JACCBA010000001.1"/>
</dbReference>
<dbReference type="Pfam" id="PF22335">
    <property type="entry name" value="Cas10-Cmr2_palm2"/>
    <property type="match status" value="1"/>
</dbReference>
<dbReference type="GO" id="GO:0051607">
    <property type="term" value="P:defense response to virus"/>
    <property type="evidence" value="ECO:0007669"/>
    <property type="project" value="UniProtKB-KW"/>
</dbReference>
<proteinExistence type="predicted"/>
<dbReference type="Gene3D" id="3.30.70.270">
    <property type="match status" value="1"/>
</dbReference>
<evidence type="ECO:0000313" key="5">
    <source>
        <dbReference type="Proteomes" id="UP000529783"/>
    </source>
</evidence>
<dbReference type="InterPro" id="IPR043128">
    <property type="entry name" value="Rev_trsase/Diguanyl_cyclase"/>
</dbReference>
<evidence type="ECO:0000259" key="3">
    <source>
        <dbReference type="Pfam" id="PF22335"/>
    </source>
</evidence>
<protein>
    <recommendedName>
        <fullName evidence="3">Cas10/Cmr2 second palm domain-containing protein</fullName>
    </recommendedName>
</protein>
<keyword evidence="1" id="KW-0547">Nucleotide-binding</keyword>
<accession>A0A7Y9ERP5</accession>
<gene>
    <name evidence="4" type="ORF">BJY14_007858</name>
</gene>
<name>A0A7Y9ERP5_9ACTN</name>
<reference evidence="4 5" key="1">
    <citation type="submission" date="2020-07" db="EMBL/GenBank/DDBJ databases">
        <title>Sequencing the genomes of 1000 actinobacteria strains.</title>
        <authorList>
            <person name="Klenk H.-P."/>
        </authorList>
    </citation>
    <scope>NUCLEOTIDE SEQUENCE [LARGE SCALE GENOMIC DNA]</scope>
    <source>
        <strain evidence="4 5">DSM 40398</strain>
    </source>
</reference>
<keyword evidence="5" id="KW-1185">Reference proteome</keyword>
<comment type="caution">
    <text evidence="4">The sequence shown here is derived from an EMBL/GenBank/DDBJ whole genome shotgun (WGS) entry which is preliminary data.</text>
</comment>
<evidence type="ECO:0000256" key="1">
    <source>
        <dbReference type="ARBA" id="ARBA00022741"/>
    </source>
</evidence>
<dbReference type="Proteomes" id="UP000529783">
    <property type="component" value="Unassembled WGS sequence"/>
</dbReference>
<sequence length="566" mass="60986">MKAHAVVFGSTGNQDYIFGSNKRRENVGASYLITCVEDVWLRRALKHHPDDMRTLRLDEHGMQVVTASAGGAVLLVREAAEGRRIVGAVTGSALREAPGLDVCGAVGEEFEFGAAETLARAVEAARDSLRTARLARRSPRLRFPGLPIADRCRSSGLPAHRVVKFGGKRPPEPRSAESLAKLDAFDAALLRLAGEMGMRDDLDEKAVRGRLADIVDYLGDQADWIAVVHADGNGMGKIFQEFADIATSRGQGSAAAYIEGFRALSDGMDDCARRAFREVVNGLRSLDIDRPEGKQWPAGEPPILPLVLGGDDLTVVCDGELALPFARQYLEKFTEFADREASVGGVLRAAGRRGIGACAGVAIVKRNHPFHSAVRLADDLTKEAKAVKRQLGPDRSALSFHVLYETAHAELGRLRARQTPTGQVPRETSLTAQPYLIGAGDARPWARHRHWSDLLRRAAALGRVGIDPYRDDAGPDGDAVGSAVVSNTQAHELRAGLFRGREVADARFRSLTAWPGEGAVRDLAADDGSLFWEDGDVLRTGLLDAMDAAPFLRTTDLPSQATEGSG</sequence>
<dbReference type="GO" id="GO:0000166">
    <property type="term" value="F:nucleotide binding"/>
    <property type="evidence" value="ECO:0007669"/>
    <property type="project" value="UniProtKB-KW"/>
</dbReference>
<dbReference type="InterPro" id="IPR054767">
    <property type="entry name" value="Cas10-Cmr2_palm2"/>
</dbReference>
<organism evidence="4 5">
    <name type="scientific">Actinomadura luteofluorescens</name>
    <dbReference type="NCBI Taxonomy" id="46163"/>
    <lineage>
        <taxon>Bacteria</taxon>
        <taxon>Bacillati</taxon>
        <taxon>Actinomycetota</taxon>
        <taxon>Actinomycetes</taxon>
        <taxon>Streptosporangiales</taxon>
        <taxon>Thermomonosporaceae</taxon>
        <taxon>Actinomadura</taxon>
    </lineage>
</organism>
<evidence type="ECO:0000256" key="2">
    <source>
        <dbReference type="ARBA" id="ARBA00023118"/>
    </source>
</evidence>
<keyword evidence="2" id="KW-0051">Antiviral defense</keyword>
<dbReference type="AlphaFoldDB" id="A0A7Y9ERP5"/>
<feature type="domain" description="Cas10/Cmr2 second palm" evidence="3">
    <location>
        <begin position="225"/>
        <end position="388"/>
    </location>
</feature>
<dbReference type="EMBL" id="JACCBA010000001">
    <property type="protein sequence ID" value="NYD51875.1"/>
    <property type="molecule type" value="Genomic_DNA"/>
</dbReference>
<evidence type="ECO:0000313" key="4">
    <source>
        <dbReference type="EMBL" id="NYD51875.1"/>
    </source>
</evidence>